<gene>
    <name evidence="1" type="ORF">PPN31119_00949</name>
</gene>
<name>A0ABY6WJE6_9BURK</name>
<accession>A0ABY6WJE6</accession>
<proteinExistence type="predicted"/>
<reference evidence="1 2" key="1">
    <citation type="submission" date="2019-08" db="EMBL/GenBank/DDBJ databases">
        <authorList>
            <person name="Peeters C."/>
        </authorList>
    </citation>
    <scope>NUCLEOTIDE SEQUENCE [LARGE SCALE GENOMIC DNA]</scope>
    <source>
        <strain evidence="1 2">LMG 31119</strain>
    </source>
</reference>
<dbReference type="Proteomes" id="UP000361468">
    <property type="component" value="Unassembled WGS sequence"/>
</dbReference>
<comment type="caution">
    <text evidence="1">The sequence shown here is derived from an EMBL/GenBank/DDBJ whole genome shotgun (WGS) entry which is preliminary data.</text>
</comment>
<dbReference type="EMBL" id="CABPSO010000002">
    <property type="protein sequence ID" value="VVE62700.1"/>
    <property type="molecule type" value="Genomic_DNA"/>
</dbReference>
<evidence type="ECO:0000313" key="2">
    <source>
        <dbReference type="Proteomes" id="UP000361468"/>
    </source>
</evidence>
<evidence type="ECO:0000313" key="1">
    <source>
        <dbReference type="EMBL" id="VVE62700.1"/>
    </source>
</evidence>
<sequence length="34" mass="3827">MSDTPARQVTAWPEHEAPSLGPALDWLRHFHTTA</sequence>
<protein>
    <submittedName>
        <fullName evidence="1">Haloacid dehalogenase</fullName>
    </submittedName>
</protein>
<organism evidence="1 2">
    <name type="scientific">Pandoraea pnomenusa</name>
    <dbReference type="NCBI Taxonomy" id="93220"/>
    <lineage>
        <taxon>Bacteria</taxon>
        <taxon>Pseudomonadati</taxon>
        <taxon>Pseudomonadota</taxon>
        <taxon>Betaproteobacteria</taxon>
        <taxon>Burkholderiales</taxon>
        <taxon>Burkholderiaceae</taxon>
        <taxon>Pandoraea</taxon>
    </lineage>
</organism>
<keyword evidence="2" id="KW-1185">Reference proteome</keyword>